<dbReference type="EMBL" id="WKJK01000017">
    <property type="protein sequence ID" value="MRW93456.1"/>
    <property type="molecule type" value="Genomic_DNA"/>
</dbReference>
<sequence length="313" mass="34388">MKNIKALDFNLLKALEALLDECNVTRAATRLGVTQPAMSGMLTRLRENFDDPLFVRAQRGIVPTQRALELAAPLKQIISQIGALHQPSAFDPANARLSFTIAATDYALRAIAVPFLSALKRQAPHIQIALVPIEDKQVQAQLERGDIDLALVTPDSTPPDLHARNLFEEHYVCVLREGHPALQGRKRLTVNQLCELDHALVSYSGGSFRGVTDEALAKLGKWREVTLSVKSFLILPDILRASDMVAILPSRLVAGMPGLAVFKPPIDVAGFTKVAAWHERTHRNPAHRWLRELLFANCAAPPTPDRPANPGGR</sequence>
<dbReference type="PRINTS" id="PR00039">
    <property type="entry name" value="HTHLYSR"/>
</dbReference>
<dbReference type="InterPro" id="IPR036388">
    <property type="entry name" value="WH-like_DNA-bd_sf"/>
</dbReference>
<comment type="caution">
    <text evidence="6">The sequence shown here is derived from an EMBL/GenBank/DDBJ whole genome shotgun (WGS) entry which is preliminary data.</text>
</comment>
<dbReference type="InterPro" id="IPR050389">
    <property type="entry name" value="LysR-type_TF"/>
</dbReference>
<proteinExistence type="inferred from homology"/>
<dbReference type="Gene3D" id="3.40.190.10">
    <property type="entry name" value="Periplasmic binding protein-like II"/>
    <property type="match status" value="2"/>
</dbReference>
<dbReference type="InterPro" id="IPR000847">
    <property type="entry name" value="LysR_HTH_N"/>
</dbReference>
<keyword evidence="4" id="KW-0804">Transcription</keyword>
<evidence type="ECO:0000259" key="5">
    <source>
        <dbReference type="PROSITE" id="PS50931"/>
    </source>
</evidence>
<dbReference type="SUPFAM" id="SSF53850">
    <property type="entry name" value="Periplasmic binding protein-like II"/>
    <property type="match status" value="1"/>
</dbReference>
<keyword evidence="2" id="KW-0805">Transcription regulation</keyword>
<dbReference type="CDD" id="cd08461">
    <property type="entry name" value="PBP2_DntR_like_3"/>
    <property type="match status" value="1"/>
</dbReference>
<dbReference type="Proteomes" id="UP000433309">
    <property type="component" value="Unassembled WGS sequence"/>
</dbReference>
<dbReference type="PROSITE" id="PS50931">
    <property type="entry name" value="HTH_LYSR"/>
    <property type="match status" value="1"/>
</dbReference>
<evidence type="ECO:0000256" key="3">
    <source>
        <dbReference type="ARBA" id="ARBA00023125"/>
    </source>
</evidence>
<dbReference type="InterPro" id="IPR036390">
    <property type="entry name" value="WH_DNA-bd_sf"/>
</dbReference>
<gene>
    <name evidence="6" type="ORF">GJ699_26040</name>
</gene>
<dbReference type="GO" id="GO:0003677">
    <property type="term" value="F:DNA binding"/>
    <property type="evidence" value="ECO:0007669"/>
    <property type="project" value="UniProtKB-KW"/>
</dbReference>
<accession>A0A6I2L9S2</accession>
<dbReference type="AlphaFoldDB" id="A0A6I2L9S2"/>
<dbReference type="InterPro" id="IPR005119">
    <property type="entry name" value="LysR_subst-bd"/>
</dbReference>
<dbReference type="Pfam" id="PF00126">
    <property type="entry name" value="HTH_1"/>
    <property type="match status" value="1"/>
</dbReference>
<name>A0A6I2L9S2_9BURK</name>
<keyword evidence="7" id="KW-1185">Reference proteome</keyword>
<reference evidence="6 7" key="1">
    <citation type="submission" date="2019-11" db="EMBL/GenBank/DDBJ databases">
        <title>Novel species isolated from a subtropical stream in China.</title>
        <authorList>
            <person name="Lu H."/>
        </authorList>
    </citation>
    <scope>NUCLEOTIDE SEQUENCE [LARGE SCALE GENOMIC DNA]</scope>
    <source>
        <strain evidence="6 7">FT80W</strain>
    </source>
</reference>
<organism evidence="6 7">
    <name type="scientific">Duganella guangzhouensis</name>
    <dbReference type="NCBI Taxonomy" id="2666084"/>
    <lineage>
        <taxon>Bacteria</taxon>
        <taxon>Pseudomonadati</taxon>
        <taxon>Pseudomonadota</taxon>
        <taxon>Betaproteobacteria</taxon>
        <taxon>Burkholderiales</taxon>
        <taxon>Oxalobacteraceae</taxon>
        <taxon>Telluria group</taxon>
        <taxon>Duganella</taxon>
    </lineage>
</organism>
<protein>
    <submittedName>
        <fullName evidence="6">LysR family transcriptional regulator</fullName>
    </submittedName>
</protein>
<keyword evidence="3" id="KW-0238">DNA-binding</keyword>
<dbReference type="SUPFAM" id="SSF46785">
    <property type="entry name" value="Winged helix' DNA-binding domain"/>
    <property type="match status" value="1"/>
</dbReference>
<dbReference type="PANTHER" id="PTHR30118:SF15">
    <property type="entry name" value="TRANSCRIPTIONAL REGULATORY PROTEIN"/>
    <property type="match status" value="1"/>
</dbReference>
<evidence type="ECO:0000313" key="7">
    <source>
        <dbReference type="Proteomes" id="UP000433309"/>
    </source>
</evidence>
<evidence type="ECO:0000256" key="1">
    <source>
        <dbReference type="ARBA" id="ARBA00009437"/>
    </source>
</evidence>
<comment type="similarity">
    <text evidence="1">Belongs to the LysR transcriptional regulatory family.</text>
</comment>
<evidence type="ECO:0000256" key="2">
    <source>
        <dbReference type="ARBA" id="ARBA00023015"/>
    </source>
</evidence>
<dbReference type="Gene3D" id="1.10.10.10">
    <property type="entry name" value="Winged helix-like DNA-binding domain superfamily/Winged helix DNA-binding domain"/>
    <property type="match status" value="1"/>
</dbReference>
<evidence type="ECO:0000256" key="4">
    <source>
        <dbReference type="ARBA" id="ARBA00023163"/>
    </source>
</evidence>
<dbReference type="PANTHER" id="PTHR30118">
    <property type="entry name" value="HTH-TYPE TRANSCRIPTIONAL REGULATOR LEUO-RELATED"/>
    <property type="match status" value="1"/>
</dbReference>
<dbReference type="GO" id="GO:0003700">
    <property type="term" value="F:DNA-binding transcription factor activity"/>
    <property type="evidence" value="ECO:0007669"/>
    <property type="project" value="InterPro"/>
</dbReference>
<feature type="domain" description="HTH lysR-type" evidence="5">
    <location>
        <begin position="7"/>
        <end position="64"/>
    </location>
</feature>
<dbReference type="Pfam" id="PF03466">
    <property type="entry name" value="LysR_substrate"/>
    <property type="match status" value="1"/>
</dbReference>
<dbReference type="RefSeq" id="WP_154381887.1">
    <property type="nucleotide sequence ID" value="NZ_WKJK01000017.1"/>
</dbReference>
<evidence type="ECO:0000313" key="6">
    <source>
        <dbReference type="EMBL" id="MRW93456.1"/>
    </source>
</evidence>